<evidence type="ECO:0000256" key="3">
    <source>
        <dbReference type="ARBA" id="ARBA00022475"/>
    </source>
</evidence>
<reference evidence="9 10" key="1">
    <citation type="submission" date="2017-02" db="EMBL/GenBank/DDBJ databases">
        <title>Genome sequence of the nitrite-oxidizing bacterium Nitrobacter vulgaris strain Ab1.</title>
        <authorList>
            <person name="Mellbye B.L."/>
            <person name="Davis E.W."/>
            <person name="Spieck E."/>
            <person name="Chang J.H."/>
            <person name="Bottomley P.J."/>
            <person name="Sayavedra-Soto L.A."/>
        </authorList>
    </citation>
    <scope>NUCLEOTIDE SEQUENCE [LARGE SCALE GENOMIC DNA]</scope>
    <source>
        <strain evidence="9 10">Ab1</strain>
    </source>
</reference>
<gene>
    <name evidence="9" type="ORF">B2M20_10800</name>
</gene>
<protein>
    <recommendedName>
        <fullName evidence="8">YetF C-terminal domain-containing protein</fullName>
    </recommendedName>
</protein>
<keyword evidence="4 7" id="KW-0812">Transmembrane</keyword>
<dbReference type="GO" id="GO:0005886">
    <property type="term" value="C:plasma membrane"/>
    <property type="evidence" value="ECO:0007669"/>
    <property type="project" value="UniProtKB-SubCell"/>
</dbReference>
<evidence type="ECO:0000313" key="10">
    <source>
        <dbReference type="Proteomes" id="UP000189940"/>
    </source>
</evidence>
<dbReference type="Pfam" id="PF04239">
    <property type="entry name" value="DUF421"/>
    <property type="match status" value="1"/>
</dbReference>
<keyword evidence="10" id="KW-1185">Reference proteome</keyword>
<proteinExistence type="inferred from homology"/>
<comment type="subcellular location">
    <subcellularLocation>
        <location evidence="1">Cell membrane</location>
        <topology evidence="1">Multi-pass membrane protein</topology>
    </subcellularLocation>
</comment>
<comment type="caution">
    <text evidence="9">The sequence shown here is derived from an EMBL/GenBank/DDBJ whole genome shotgun (WGS) entry which is preliminary data.</text>
</comment>
<keyword evidence="5 7" id="KW-1133">Transmembrane helix</keyword>
<dbReference type="PANTHER" id="PTHR34582">
    <property type="entry name" value="UPF0702 TRANSMEMBRANE PROTEIN YCAP"/>
    <property type="match status" value="1"/>
</dbReference>
<evidence type="ECO:0000259" key="8">
    <source>
        <dbReference type="Pfam" id="PF04239"/>
    </source>
</evidence>
<dbReference type="InterPro" id="IPR007353">
    <property type="entry name" value="DUF421"/>
</dbReference>
<evidence type="ECO:0000313" key="9">
    <source>
        <dbReference type="EMBL" id="OPH82712.1"/>
    </source>
</evidence>
<dbReference type="Proteomes" id="UP000189940">
    <property type="component" value="Unassembled WGS sequence"/>
</dbReference>
<dbReference type="EMBL" id="MWPQ01000041">
    <property type="protein sequence ID" value="OPH82712.1"/>
    <property type="molecule type" value="Genomic_DNA"/>
</dbReference>
<keyword evidence="6 7" id="KW-0472">Membrane</keyword>
<keyword evidence="3" id="KW-1003">Cell membrane</keyword>
<feature type="transmembrane region" description="Helical" evidence="7">
    <location>
        <begin position="20"/>
        <end position="39"/>
    </location>
</feature>
<dbReference type="OrthoDB" id="9793799at2"/>
<dbReference type="InterPro" id="IPR023090">
    <property type="entry name" value="UPF0702_alpha/beta_dom_sf"/>
</dbReference>
<evidence type="ECO:0000256" key="7">
    <source>
        <dbReference type="SAM" id="Phobius"/>
    </source>
</evidence>
<evidence type="ECO:0000256" key="1">
    <source>
        <dbReference type="ARBA" id="ARBA00004651"/>
    </source>
</evidence>
<feature type="domain" description="YetF C-terminal" evidence="8">
    <location>
        <begin position="98"/>
        <end position="162"/>
    </location>
</feature>
<dbReference type="RefSeq" id="WP_079447058.1">
    <property type="nucleotide sequence ID" value="NZ_MWPQ01000041.1"/>
</dbReference>
<evidence type="ECO:0000256" key="6">
    <source>
        <dbReference type="ARBA" id="ARBA00023136"/>
    </source>
</evidence>
<dbReference type="AlphaFoldDB" id="A0A1V4HYR4"/>
<evidence type="ECO:0000256" key="2">
    <source>
        <dbReference type="ARBA" id="ARBA00006448"/>
    </source>
</evidence>
<dbReference type="Gene3D" id="3.30.240.20">
    <property type="entry name" value="bsu07140 like domains"/>
    <property type="match status" value="1"/>
</dbReference>
<evidence type="ECO:0000256" key="5">
    <source>
        <dbReference type="ARBA" id="ARBA00022989"/>
    </source>
</evidence>
<name>A0A1V4HYR4_NITVU</name>
<accession>A0A1V4HYR4</accession>
<organism evidence="9 10">
    <name type="scientific">Nitrobacter vulgaris</name>
    <dbReference type="NCBI Taxonomy" id="29421"/>
    <lineage>
        <taxon>Bacteria</taxon>
        <taxon>Pseudomonadati</taxon>
        <taxon>Pseudomonadota</taxon>
        <taxon>Alphaproteobacteria</taxon>
        <taxon>Hyphomicrobiales</taxon>
        <taxon>Nitrobacteraceae</taxon>
        <taxon>Nitrobacter</taxon>
    </lineage>
</organism>
<comment type="similarity">
    <text evidence="2">Belongs to the UPF0702 family.</text>
</comment>
<sequence>MHLSIDWNSVFVPAIGLAEIIVRGSLMYLGLFVILRVMARRQAGHFGPADLLVIVLIADAAQNGLGKDYGSITEGLTLVLTIVAWEYLLDWISWRFPWTRPYISPPSLTLVRDGRLISQNLRKEMITEDELKAQLREHQVEDYADVRLATLEGDGRLSVLKRK</sequence>
<evidence type="ECO:0000256" key="4">
    <source>
        <dbReference type="ARBA" id="ARBA00022692"/>
    </source>
</evidence>
<dbReference type="PANTHER" id="PTHR34582:SF6">
    <property type="entry name" value="UPF0702 TRANSMEMBRANE PROTEIN YCAP"/>
    <property type="match status" value="1"/>
</dbReference>